<dbReference type="PANTHER" id="PTHR12147">
    <property type="entry name" value="METALLOPEPTIDASE M28 FAMILY MEMBER"/>
    <property type="match status" value="1"/>
</dbReference>
<dbReference type="PANTHER" id="PTHR12147:SF56">
    <property type="entry name" value="AMINOPEPTIDASE YDR415C-RELATED"/>
    <property type="match status" value="1"/>
</dbReference>
<evidence type="ECO:0000256" key="4">
    <source>
        <dbReference type="ARBA" id="ARBA00022670"/>
    </source>
</evidence>
<dbReference type="GO" id="GO:0006508">
    <property type="term" value="P:proteolysis"/>
    <property type="evidence" value="ECO:0007669"/>
    <property type="project" value="UniProtKB-KW"/>
</dbReference>
<dbReference type="Gene3D" id="3.40.630.10">
    <property type="entry name" value="Zn peptidases"/>
    <property type="match status" value="1"/>
</dbReference>
<dbReference type="Proteomes" id="UP000799777">
    <property type="component" value="Unassembled WGS sequence"/>
</dbReference>
<keyword evidence="4 11" id="KW-0645">Protease</keyword>
<evidence type="ECO:0000256" key="7">
    <source>
        <dbReference type="ARBA" id="ARBA00022801"/>
    </source>
</evidence>
<evidence type="ECO:0000256" key="6">
    <source>
        <dbReference type="ARBA" id="ARBA00022729"/>
    </source>
</evidence>
<comment type="caution">
    <text evidence="13">The sequence shown here is derived from an EMBL/GenBank/DDBJ whole genome shotgun (WGS) entry which is preliminary data.</text>
</comment>
<keyword evidence="3" id="KW-0031">Aminopeptidase</keyword>
<evidence type="ECO:0000313" key="13">
    <source>
        <dbReference type="EMBL" id="KAF2022915.1"/>
    </source>
</evidence>
<evidence type="ECO:0000256" key="10">
    <source>
        <dbReference type="ARBA" id="ARBA00043962"/>
    </source>
</evidence>
<comment type="similarity">
    <text evidence="10">Belongs to the peptidase M28 family. M28E subfamily.</text>
</comment>
<dbReference type="SUPFAM" id="SSF53187">
    <property type="entry name" value="Zn-dependent exopeptidases"/>
    <property type="match status" value="1"/>
</dbReference>
<evidence type="ECO:0000259" key="12">
    <source>
        <dbReference type="Pfam" id="PF04389"/>
    </source>
</evidence>
<feature type="signal peptide" evidence="11">
    <location>
        <begin position="1"/>
        <end position="16"/>
    </location>
</feature>
<name>A0A9P4GVU4_9PLEO</name>
<gene>
    <name evidence="13" type="ORF">EK21DRAFT_82014</name>
</gene>
<dbReference type="GO" id="GO:0008235">
    <property type="term" value="F:metalloexopeptidase activity"/>
    <property type="evidence" value="ECO:0007669"/>
    <property type="project" value="InterPro"/>
</dbReference>
<dbReference type="InterPro" id="IPR007484">
    <property type="entry name" value="Peptidase_M28"/>
</dbReference>
<keyword evidence="5 11" id="KW-0479">Metal-binding</keyword>
<dbReference type="FunFam" id="3.40.630.10:FF:000042">
    <property type="entry name" value="Peptide hydrolase"/>
    <property type="match status" value="1"/>
</dbReference>
<dbReference type="AlphaFoldDB" id="A0A9P4GVU4"/>
<reference evidence="13" key="1">
    <citation type="journal article" date="2020" name="Stud. Mycol.">
        <title>101 Dothideomycetes genomes: a test case for predicting lifestyles and emergence of pathogens.</title>
        <authorList>
            <person name="Haridas S."/>
            <person name="Albert R."/>
            <person name="Binder M."/>
            <person name="Bloem J."/>
            <person name="Labutti K."/>
            <person name="Salamov A."/>
            <person name="Andreopoulos B."/>
            <person name="Baker S."/>
            <person name="Barry K."/>
            <person name="Bills G."/>
            <person name="Bluhm B."/>
            <person name="Cannon C."/>
            <person name="Castanera R."/>
            <person name="Culley D."/>
            <person name="Daum C."/>
            <person name="Ezra D."/>
            <person name="Gonzalez J."/>
            <person name="Henrissat B."/>
            <person name="Kuo A."/>
            <person name="Liang C."/>
            <person name="Lipzen A."/>
            <person name="Lutzoni F."/>
            <person name="Magnuson J."/>
            <person name="Mondo S."/>
            <person name="Nolan M."/>
            <person name="Ohm R."/>
            <person name="Pangilinan J."/>
            <person name="Park H.-J."/>
            <person name="Ramirez L."/>
            <person name="Alfaro M."/>
            <person name="Sun H."/>
            <person name="Tritt A."/>
            <person name="Yoshinaga Y."/>
            <person name="Zwiers L.-H."/>
            <person name="Turgeon B."/>
            <person name="Goodwin S."/>
            <person name="Spatafora J."/>
            <person name="Crous P."/>
            <person name="Grigoriev I."/>
        </authorList>
    </citation>
    <scope>NUCLEOTIDE SEQUENCE</scope>
    <source>
        <strain evidence="13">CBS 110217</strain>
    </source>
</reference>
<protein>
    <recommendedName>
        <fullName evidence="11">Peptide hydrolase</fullName>
        <ecNumber evidence="11">3.4.-.-</ecNumber>
    </recommendedName>
</protein>
<keyword evidence="8 11" id="KW-0862">Zinc</keyword>
<evidence type="ECO:0000256" key="11">
    <source>
        <dbReference type="RuleBase" id="RU361240"/>
    </source>
</evidence>
<keyword evidence="9" id="KW-1015">Disulfide bond</keyword>
<dbReference type="EMBL" id="ML978408">
    <property type="protein sequence ID" value="KAF2022915.1"/>
    <property type="molecule type" value="Genomic_DNA"/>
</dbReference>
<comment type="cofactor">
    <cofactor evidence="1">
        <name>Zn(2+)</name>
        <dbReference type="ChEBI" id="CHEBI:29105"/>
    </cofactor>
</comment>
<keyword evidence="7 11" id="KW-0378">Hydrolase</keyword>
<evidence type="ECO:0000256" key="2">
    <source>
        <dbReference type="ARBA" id="ARBA00011245"/>
    </source>
</evidence>
<feature type="chain" id="PRO_5040529452" description="Peptide hydrolase" evidence="11">
    <location>
        <begin position="17"/>
        <end position="379"/>
    </location>
</feature>
<dbReference type="InterPro" id="IPR045175">
    <property type="entry name" value="M28_fam"/>
</dbReference>
<dbReference type="Pfam" id="PF04389">
    <property type="entry name" value="Peptidase_M28"/>
    <property type="match status" value="1"/>
</dbReference>
<dbReference type="GO" id="GO:0004177">
    <property type="term" value="F:aminopeptidase activity"/>
    <property type="evidence" value="ECO:0007669"/>
    <property type="project" value="UniProtKB-KW"/>
</dbReference>
<accession>A0A9P4GVU4</accession>
<keyword evidence="14" id="KW-1185">Reference proteome</keyword>
<evidence type="ECO:0000256" key="3">
    <source>
        <dbReference type="ARBA" id="ARBA00022438"/>
    </source>
</evidence>
<dbReference type="EC" id="3.4.-.-" evidence="11"/>
<evidence type="ECO:0000256" key="8">
    <source>
        <dbReference type="ARBA" id="ARBA00022833"/>
    </source>
</evidence>
<evidence type="ECO:0000256" key="1">
    <source>
        <dbReference type="ARBA" id="ARBA00001947"/>
    </source>
</evidence>
<keyword evidence="6 11" id="KW-0732">Signal</keyword>
<dbReference type="GO" id="GO:0046872">
    <property type="term" value="F:metal ion binding"/>
    <property type="evidence" value="ECO:0007669"/>
    <property type="project" value="UniProtKB-KW"/>
</dbReference>
<proteinExistence type="inferred from homology"/>
<evidence type="ECO:0000313" key="14">
    <source>
        <dbReference type="Proteomes" id="UP000799777"/>
    </source>
</evidence>
<organism evidence="13 14">
    <name type="scientific">Setomelanomma holmii</name>
    <dbReference type="NCBI Taxonomy" id="210430"/>
    <lineage>
        <taxon>Eukaryota</taxon>
        <taxon>Fungi</taxon>
        <taxon>Dikarya</taxon>
        <taxon>Ascomycota</taxon>
        <taxon>Pezizomycotina</taxon>
        <taxon>Dothideomycetes</taxon>
        <taxon>Pleosporomycetidae</taxon>
        <taxon>Pleosporales</taxon>
        <taxon>Pleosporineae</taxon>
        <taxon>Phaeosphaeriaceae</taxon>
        <taxon>Setomelanomma</taxon>
    </lineage>
</organism>
<feature type="domain" description="Peptidase M28" evidence="12">
    <location>
        <begin position="155"/>
        <end position="367"/>
    </location>
</feature>
<comment type="subunit">
    <text evidence="2">Monomer.</text>
</comment>
<dbReference type="OrthoDB" id="2214at2759"/>
<evidence type="ECO:0000256" key="5">
    <source>
        <dbReference type="ARBA" id="ARBA00022723"/>
    </source>
</evidence>
<sequence>MWHLGLLSAFLVAATAAPLALTHSSIEKFTIELSLGDTLQVTEFEKFALKRKGVNFIDVTAWPATTHLRARRPRAPSYLMELTQGASIAEISSHLDAANLRRNIDMFTSFNNRYYQSNTGNLSAEWLLEQVSGYVEAGSPVNVSIFQHAYRQSSIVATIPGKSSKTIIVGAHMDSINGAVAINRTTARAPGADDNGSGSMTILEAFRTLLLNDTVAGGQAEHPIEFHWYAAEEVGLLGSSNIFYSYADLGKEVAAMLNQDMTGYTAGYTAHNMTPKFGLVTDNTDAALTNFTRRIIEAYTSTEAGDTECGYGCSDHVSATRAGYPSAFVFEGEMKTVNDYPYAHTTNDTIDKLDFEHMLEHARLVVGWVMELAFANLYP</sequence>
<evidence type="ECO:0000256" key="9">
    <source>
        <dbReference type="ARBA" id="ARBA00023157"/>
    </source>
</evidence>